<dbReference type="InterPro" id="IPR003754">
    <property type="entry name" value="4pyrrol_synth_uPrphyn_synth"/>
</dbReference>
<dbReference type="InterPro" id="IPR036108">
    <property type="entry name" value="4pyrrol_syn_uPrphyn_synt_sf"/>
</dbReference>
<evidence type="ECO:0000259" key="9">
    <source>
        <dbReference type="Pfam" id="PF02602"/>
    </source>
</evidence>
<dbReference type="GO" id="GO:0004852">
    <property type="term" value="F:uroporphyrinogen-III synthase activity"/>
    <property type="evidence" value="ECO:0007669"/>
    <property type="project" value="UniProtKB-EC"/>
</dbReference>
<comment type="catalytic activity">
    <reaction evidence="8">
        <text>hydroxymethylbilane = uroporphyrinogen III + H2O</text>
        <dbReference type="Rhea" id="RHEA:18965"/>
        <dbReference type="ChEBI" id="CHEBI:15377"/>
        <dbReference type="ChEBI" id="CHEBI:57308"/>
        <dbReference type="ChEBI" id="CHEBI:57845"/>
        <dbReference type="EC" id="4.2.1.75"/>
    </reaction>
</comment>
<keyword evidence="4" id="KW-0456">Lyase</keyword>
<reference evidence="10" key="1">
    <citation type="journal article" date="2014" name="Front. Microbiol.">
        <title>High frequency of phylogenetically diverse reductive dehalogenase-homologous genes in deep subseafloor sedimentary metagenomes.</title>
        <authorList>
            <person name="Kawai M."/>
            <person name="Futagami T."/>
            <person name="Toyoda A."/>
            <person name="Takaki Y."/>
            <person name="Nishi S."/>
            <person name="Hori S."/>
            <person name="Arai W."/>
            <person name="Tsubouchi T."/>
            <person name="Morono Y."/>
            <person name="Uchiyama I."/>
            <person name="Ito T."/>
            <person name="Fujiyama A."/>
            <person name="Inagaki F."/>
            <person name="Takami H."/>
        </authorList>
    </citation>
    <scope>NUCLEOTIDE SEQUENCE</scope>
    <source>
        <strain evidence="10">Expedition CK06-06</strain>
    </source>
</reference>
<feature type="domain" description="Tetrapyrrole biosynthesis uroporphyrinogen III synthase" evidence="9">
    <location>
        <begin position="1"/>
        <end position="185"/>
    </location>
</feature>
<name>X1F4K1_9ZZZZ</name>
<protein>
    <recommendedName>
        <fullName evidence="3">uroporphyrinogen-III synthase</fullName>
        <ecNumber evidence="3">4.2.1.75</ecNumber>
    </recommendedName>
    <alternativeName>
        <fullName evidence="7">Hydroxymethylbilane hydrolyase [cyclizing]</fullName>
    </alternativeName>
    <alternativeName>
        <fullName evidence="6">Uroporphyrinogen-III cosynthase</fullName>
    </alternativeName>
</protein>
<dbReference type="PANTHER" id="PTHR38042">
    <property type="entry name" value="UROPORPHYRINOGEN-III SYNTHASE, CHLOROPLASTIC"/>
    <property type="match status" value="1"/>
</dbReference>
<gene>
    <name evidence="10" type="ORF">S01H4_56709</name>
</gene>
<comment type="caution">
    <text evidence="10">The sequence shown here is derived from an EMBL/GenBank/DDBJ whole genome shotgun (WGS) entry which is preliminary data.</text>
</comment>
<comment type="pathway">
    <text evidence="1">Porphyrin-containing compound metabolism; protoporphyrin-IX biosynthesis; coproporphyrinogen-III from 5-aminolevulinate: step 3/4.</text>
</comment>
<dbReference type="InterPro" id="IPR039793">
    <property type="entry name" value="UROS/Hem4"/>
</dbReference>
<evidence type="ECO:0000256" key="1">
    <source>
        <dbReference type="ARBA" id="ARBA00004772"/>
    </source>
</evidence>
<dbReference type="Pfam" id="PF02602">
    <property type="entry name" value="HEM4"/>
    <property type="match status" value="1"/>
</dbReference>
<dbReference type="AlphaFoldDB" id="X1F4K1"/>
<evidence type="ECO:0000256" key="5">
    <source>
        <dbReference type="ARBA" id="ARBA00023244"/>
    </source>
</evidence>
<evidence type="ECO:0000256" key="2">
    <source>
        <dbReference type="ARBA" id="ARBA00008133"/>
    </source>
</evidence>
<dbReference type="SUPFAM" id="SSF69618">
    <property type="entry name" value="HemD-like"/>
    <property type="match status" value="1"/>
</dbReference>
<dbReference type="GO" id="GO:0006780">
    <property type="term" value="P:uroporphyrinogen III biosynthetic process"/>
    <property type="evidence" value="ECO:0007669"/>
    <property type="project" value="InterPro"/>
</dbReference>
<evidence type="ECO:0000256" key="7">
    <source>
        <dbReference type="ARBA" id="ARBA00032649"/>
    </source>
</evidence>
<dbReference type="CDD" id="cd06578">
    <property type="entry name" value="HemD"/>
    <property type="match status" value="1"/>
</dbReference>
<keyword evidence="5" id="KW-0627">Porphyrin biosynthesis</keyword>
<dbReference type="EMBL" id="BART01032888">
    <property type="protein sequence ID" value="GAH15728.1"/>
    <property type="molecule type" value="Genomic_DNA"/>
</dbReference>
<evidence type="ECO:0000256" key="6">
    <source>
        <dbReference type="ARBA" id="ARBA00031702"/>
    </source>
</evidence>
<evidence type="ECO:0000256" key="4">
    <source>
        <dbReference type="ARBA" id="ARBA00023239"/>
    </source>
</evidence>
<feature type="non-terminal residue" evidence="10">
    <location>
        <position position="185"/>
    </location>
</feature>
<accession>X1F4K1</accession>
<proteinExistence type="inferred from homology"/>
<organism evidence="10">
    <name type="scientific">marine sediment metagenome</name>
    <dbReference type="NCBI Taxonomy" id="412755"/>
    <lineage>
        <taxon>unclassified sequences</taxon>
        <taxon>metagenomes</taxon>
        <taxon>ecological metagenomes</taxon>
    </lineage>
</organism>
<dbReference type="Gene3D" id="3.40.50.10090">
    <property type="match status" value="2"/>
</dbReference>
<evidence type="ECO:0000256" key="3">
    <source>
        <dbReference type="ARBA" id="ARBA00013109"/>
    </source>
</evidence>
<evidence type="ECO:0000313" key="10">
    <source>
        <dbReference type="EMBL" id="GAH15728.1"/>
    </source>
</evidence>
<sequence length="185" mass="20055">MPTIEIQTIPSTEELDQSILNLENYQWIVFTSVNGVASFFHQVYALSRDARSFKGIKIGAIGPATAKALAERGLHTDYLPQIHTSQGFVSGLKDQDVSGCRFLLPRADIAPKELADEITKLGAEVHEIIAYKTVPPNEAISQGKQMLLAGEIDIITFTSSSTVTNLLSLTGDEQPAIKKAIVACI</sequence>
<dbReference type="EC" id="4.2.1.75" evidence="3"/>
<evidence type="ECO:0000256" key="8">
    <source>
        <dbReference type="ARBA" id="ARBA00048617"/>
    </source>
</evidence>
<dbReference type="PANTHER" id="PTHR38042:SF1">
    <property type="entry name" value="UROPORPHYRINOGEN-III SYNTHASE, CHLOROPLASTIC"/>
    <property type="match status" value="1"/>
</dbReference>
<comment type="similarity">
    <text evidence="2">Belongs to the uroporphyrinogen-III synthase family.</text>
</comment>